<reference evidence="9" key="1">
    <citation type="journal article" date="2011" name="Environ. Microbiol.">
        <title>Time-series analyses of Monterey Bay coastal microbial picoplankton using a 'genome proxy' microarray.</title>
        <authorList>
            <person name="Rich V.I."/>
            <person name="Pham V.D."/>
            <person name="Eppley J."/>
            <person name="Shi Y."/>
            <person name="DeLong E.F."/>
        </authorList>
    </citation>
    <scope>NUCLEOTIDE SEQUENCE</scope>
</reference>
<feature type="domain" description="Aldehyde dehydrogenase" evidence="8">
    <location>
        <begin position="7"/>
        <end position="289"/>
    </location>
</feature>
<evidence type="ECO:0000256" key="6">
    <source>
        <dbReference type="ARBA" id="ARBA00049024"/>
    </source>
</evidence>
<dbReference type="GO" id="GO:0004350">
    <property type="term" value="F:glutamate-5-semialdehyde dehydrogenase activity"/>
    <property type="evidence" value="ECO:0007669"/>
    <property type="project" value="UniProtKB-UniRule"/>
</dbReference>
<comment type="subcellular location">
    <subcellularLocation>
        <location evidence="7">Cytoplasm</location>
    </subcellularLocation>
</comment>
<dbReference type="UniPathway" id="UPA00098">
    <property type="reaction ID" value="UER00360"/>
</dbReference>
<evidence type="ECO:0000313" key="9">
    <source>
        <dbReference type="EMBL" id="ADI17041.1"/>
    </source>
</evidence>
<dbReference type="Pfam" id="PF00171">
    <property type="entry name" value="Aldedh"/>
    <property type="match status" value="2"/>
</dbReference>
<dbReference type="GO" id="GO:0050661">
    <property type="term" value="F:NADP binding"/>
    <property type="evidence" value="ECO:0007669"/>
    <property type="project" value="InterPro"/>
</dbReference>
<dbReference type="GO" id="GO:0005737">
    <property type="term" value="C:cytoplasm"/>
    <property type="evidence" value="ECO:0007669"/>
    <property type="project" value="UniProtKB-SubCell"/>
</dbReference>
<protein>
    <recommendedName>
        <fullName evidence="7">Gamma-glutamyl phosphate reductase</fullName>
        <shortName evidence="7">GPR</shortName>
        <ecNumber evidence="7">1.2.1.41</ecNumber>
    </recommendedName>
    <alternativeName>
        <fullName evidence="7">Glutamate-5-semialdehyde dehydrogenase</fullName>
    </alternativeName>
    <alternativeName>
        <fullName evidence="7">Glutamyl-gamma-semialdehyde dehydrogenase</fullName>
        <shortName evidence="7">GSA dehydrogenase</shortName>
    </alternativeName>
</protein>
<dbReference type="NCBIfam" id="NF001221">
    <property type="entry name" value="PRK00197.1"/>
    <property type="match status" value="1"/>
</dbReference>
<evidence type="ECO:0000256" key="1">
    <source>
        <dbReference type="ARBA" id="ARBA00004985"/>
    </source>
</evidence>
<evidence type="ECO:0000256" key="3">
    <source>
        <dbReference type="ARBA" id="ARBA00022650"/>
    </source>
</evidence>
<dbReference type="EC" id="1.2.1.41" evidence="7"/>
<dbReference type="PANTHER" id="PTHR11063:SF8">
    <property type="entry name" value="DELTA-1-PYRROLINE-5-CARBOXYLATE SYNTHASE"/>
    <property type="match status" value="1"/>
</dbReference>
<dbReference type="AlphaFoldDB" id="E0XRK0"/>
<dbReference type="InterPro" id="IPR016163">
    <property type="entry name" value="Ald_DH_C"/>
</dbReference>
<dbReference type="HAMAP" id="MF_00412">
    <property type="entry name" value="ProA"/>
    <property type="match status" value="1"/>
</dbReference>
<proteinExistence type="inferred from homology"/>
<comment type="catalytic activity">
    <reaction evidence="6 7">
        <text>L-glutamate 5-semialdehyde + phosphate + NADP(+) = L-glutamyl 5-phosphate + NADPH + H(+)</text>
        <dbReference type="Rhea" id="RHEA:19541"/>
        <dbReference type="ChEBI" id="CHEBI:15378"/>
        <dbReference type="ChEBI" id="CHEBI:43474"/>
        <dbReference type="ChEBI" id="CHEBI:57783"/>
        <dbReference type="ChEBI" id="CHEBI:58066"/>
        <dbReference type="ChEBI" id="CHEBI:58274"/>
        <dbReference type="ChEBI" id="CHEBI:58349"/>
        <dbReference type="EC" id="1.2.1.41"/>
    </reaction>
</comment>
<dbReference type="NCBIfam" id="TIGR00407">
    <property type="entry name" value="proA"/>
    <property type="match status" value="1"/>
</dbReference>
<dbReference type="InterPro" id="IPR016162">
    <property type="entry name" value="Ald_DH_N"/>
</dbReference>
<dbReference type="InterPro" id="IPR015590">
    <property type="entry name" value="Aldehyde_DH_dom"/>
</dbReference>
<dbReference type="Gene3D" id="3.40.605.10">
    <property type="entry name" value="Aldehyde Dehydrogenase, Chain A, domain 1"/>
    <property type="match status" value="1"/>
</dbReference>
<comment type="pathway">
    <text evidence="1 7">Amino-acid biosynthesis; L-proline biosynthesis; L-glutamate 5-semialdehyde from L-glutamate: step 2/2.</text>
</comment>
<keyword evidence="5 7" id="KW-0560">Oxidoreductase</keyword>
<keyword evidence="3 7" id="KW-0641">Proline biosynthesis</keyword>
<dbReference type="PIRSF" id="PIRSF000151">
    <property type="entry name" value="GPR"/>
    <property type="match status" value="1"/>
</dbReference>
<evidence type="ECO:0000256" key="5">
    <source>
        <dbReference type="ARBA" id="ARBA00023002"/>
    </source>
</evidence>
<keyword evidence="2 7" id="KW-0028">Amino-acid biosynthesis</keyword>
<dbReference type="Gene3D" id="3.40.309.10">
    <property type="entry name" value="Aldehyde Dehydrogenase, Chain A, domain 2"/>
    <property type="match status" value="1"/>
</dbReference>
<dbReference type="FunFam" id="3.40.309.10:FF:000006">
    <property type="entry name" value="Gamma-glutamyl phosphate reductase"/>
    <property type="match status" value="1"/>
</dbReference>
<keyword evidence="4 7" id="KW-0521">NADP</keyword>
<accession>E0XRK0</accession>
<dbReference type="EMBL" id="GU474853">
    <property type="protein sequence ID" value="ADI17041.1"/>
    <property type="molecule type" value="Genomic_DNA"/>
</dbReference>
<comment type="similarity">
    <text evidence="7">Belongs to the gamma-glutamyl phosphate reductase family.</text>
</comment>
<keyword evidence="7" id="KW-0963">Cytoplasm</keyword>
<evidence type="ECO:0000256" key="2">
    <source>
        <dbReference type="ARBA" id="ARBA00022605"/>
    </source>
</evidence>
<evidence type="ECO:0000256" key="7">
    <source>
        <dbReference type="HAMAP-Rule" id="MF_00412"/>
    </source>
</evidence>
<evidence type="ECO:0000259" key="8">
    <source>
        <dbReference type="Pfam" id="PF00171"/>
    </source>
</evidence>
<dbReference type="InterPro" id="IPR012134">
    <property type="entry name" value="Glu-5-SA_DH"/>
</dbReference>
<dbReference type="PANTHER" id="PTHR11063">
    <property type="entry name" value="GLUTAMATE SEMIALDEHYDE DEHYDROGENASE"/>
    <property type="match status" value="1"/>
</dbReference>
<dbReference type="CDD" id="cd07079">
    <property type="entry name" value="ALDH_F18-19_ProA-GPR"/>
    <property type="match status" value="1"/>
</dbReference>
<gene>
    <name evidence="7" type="primary">proA</name>
</gene>
<dbReference type="InterPro" id="IPR000965">
    <property type="entry name" value="GPR_dom"/>
</dbReference>
<dbReference type="SUPFAM" id="SSF53720">
    <property type="entry name" value="ALDH-like"/>
    <property type="match status" value="1"/>
</dbReference>
<dbReference type="GO" id="GO:0055129">
    <property type="term" value="P:L-proline biosynthetic process"/>
    <property type="evidence" value="ECO:0007669"/>
    <property type="project" value="UniProtKB-UniRule"/>
</dbReference>
<evidence type="ECO:0000256" key="4">
    <source>
        <dbReference type="ARBA" id="ARBA00022857"/>
    </source>
</evidence>
<name>E0XRK0_9PROT</name>
<feature type="domain" description="Aldehyde dehydrogenase" evidence="8">
    <location>
        <begin position="311"/>
        <end position="381"/>
    </location>
</feature>
<organism evidence="9">
    <name type="scientific">uncultured alpha proteobacterium HF0010_30A23</name>
    <dbReference type="NCBI Taxonomy" id="710802"/>
    <lineage>
        <taxon>Bacteria</taxon>
        <taxon>Pseudomonadati</taxon>
        <taxon>Pseudomonadota</taxon>
        <taxon>Alphaproteobacteria</taxon>
        <taxon>environmental samples</taxon>
    </lineage>
</organism>
<comment type="function">
    <text evidence="7">Catalyzes the NADPH-dependent reduction of L-glutamate 5-phosphate into L-glutamate 5-semialdehyde and phosphate. The product spontaneously undergoes cyclization to form 1-pyrroline-5-carboxylate.</text>
</comment>
<dbReference type="InterPro" id="IPR016161">
    <property type="entry name" value="Ald_DH/histidinol_DH"/>
</dbReference>
<sequence>MSLQDTMNALGKSARAAAHTLSLASAQQKNQALTAAAAAIGRRVADIVAANEIDMQAGAEKGLSKAMLDRLLLTPDRIEAMAAGVASVAELDDPVGKELETTERPNGLRIRRVAVPLGVIGIIYESRPNVTADAAALCLKAGNAAILRGGSDSFHSSGVILECMQEGLRGADLPAQAVQRVPTVDREAVGMLLKMSEYVDVIVPRGGKGLIERVQTEARVPVFSHLDGINHTYVDAQADLGMAEQIVVNAKMRRTGICGAMETMLVHQDVAQQFLPRAVLALKSAGCEDIRGDEATRALVNDVSAATAEDWDTEYLDSVLSVRIVRDLDQAINHVNTHGSHHTEAIITNDTSAATRFQREVDAAIVMHNASTQFADGGEFGMGAEIGIATGRMHARGPVGAAQLTSYKYVVEGTGQVRP</sequence>